<evidence type="ECO:0000313" key="4">
    <source>
        <dbReference type="Proteomes" id="UP000249165"/>
    </source>
</evidence>
<protein>
    <submittedName>
        <fullName evidence="3">Flp pilus assembly protein TadG</fullName>
    </submittedName>
</protein>
<reference evidence="3 4" key="1">
    <citation type="submission" date="2018-06" db="EMBL/GenBank/DDBJ databases">
        <title>Genomic Encyclopedia of Archaeal and Bacterial Type Strains, Phase II (KMG-II): from individual species to whole genera.</title>
        <authorList>
            <person name="Goeker M."/>
        </authorList>
    </citation>
    <scope>NUCLEOTIDE SEQUENCE [LARGE SCALE GENOMIC DNA]</scope>
    <source>
        <strain evidence="3 4">DSM 22011</strain>
    </source>
</reference>
<feature type="domain" description="Putative Flp pilus-assembly TadG-like N-terminal" evidence="2">
    <location>
        <begin position="36"/>
        <end position="81"/>
    </location>
</feature>
<dbReference type="InterPro" id="IPR036465">
    <property type="entry name" value="vWFA_dom_sf"/>
</dbReference>
<evidence type="ECO:0000313" key="3">
    <source>
        <dbReference type="EMBL" id="RAK18992.1"/>
    </source>
</evidence>
<organism evidence="3 4">
    <name type="scientific">Salipiger aestuarii</name>
    <dbReference type="NCBI Taxonomy" id="568098"/>
    <lineage>
        <taxon>Bacteria</taxon>
        <taxon>Pseudomonadati</taxon>
        <taxon>Pseudomonadota</taxon>
        <taxon>Alphaproteobacteria</taxon>
        <taxon>Rhodobacterales</taxon>
        <taxon>Roseobacteraceae</taxon>
        <taxon>Salipiger</taxon>
    </lineage>
</organism>
<proteinExistence type="predicted"/>
<gene>
    <name evidence="3" type="ORF">ATI53_101034</name>
</gene>
<feature type="transmembrane region" description="Helical" evidence="1">
    <location>
        <begin position="40"/>
        <end position="61"/>
    </location>
</feature>
<dbReference type="InterPro" id="IPR028087">
    <property type="entry name" value="Tad_N"/>
</dbReference>
<dbReference type="RefSeq" id="WP_111550104.1">
    <property type="nucleotide sequence ID" value="NZ_LIQE01000009.1"/>
</dbReference>
<keyword evidence="4" id="KW-1185">Reference proteome</keyword>
<dbReference type="EMBL" id="QLMG01000010">
    <property type="protein sequence ID" value="RAK18992.1"/>
    <property type="molecule type" value="Genomic_DNA"/>
</dbReference>
<name>A0A327YFK7_9RHOB</name>
<dbReference type="OrthoDB" id="7522752at2"/>
<accession>A0A327YFK7</accession>
<keyword evidence="1" id="KW-0472">Membrane</keyword>
<dbReference type="SUPFAM" id="SSF53300">
    <property type="entry name" value="vWA-like"/>
    <property type="match status" value="1"/>
</dbReference>
<sequence length="480" mass="53884">MTQIRSSWENAQLPRTETAISALGGRLRNFGRSDDGSMTYMAFFLSILMLVFGGIGIDLMYAELQRNKIQNTLDRAVLAAADLDNTLDAAEVVQDYMEKMGVGDTLIRVDASTTLTSKSVLGEGYKSMPSNFAEIITPIKALQAYGLARAEEQYNKVEISLVLDVSGSMDDGDKMSSMQDAAAEFIETVLAGGARDYTSVNLVPYSEHVNAGPEILSYMNVDWKHGYSHCLEMPDRFFAQTELDLSYEYDQMQHYQWNFDGRNNARNDTICPRYSYERINPWSNDANELTDQVYDLKPRAGTSIFMGMKWGTALLDPSTRGIVSGMISDTAVDSVFEGRPADYNDGETAKTIVLMTDGQHDRSYRIQDWAYDSASEYAHWERYNLWYYLNNYVRSSSWSGFYTQKYNATTGDTLLGNICTAAKSQGIVIWAIGFEVQDHGADVMERCASSSSHFYRVNREQIVATFKTIAGSINQLKLVQ</sequence>
<dbReference type="Proteomes" id="UP000249165">
    <property type="component" value="Unassembled WGS sequence"/>
</dbReference>
<evidence type="ECO:0000256" key="1">
    <source>
        <dbReference type="SAM" id="Phobius"/>
    </source>
</evidence>
<dbReference type="AlphaFoldDB" id="A0A327YFK7"/>
<comment type="caution">
    <text evidence="3">The sequence shown here is derived from an EMBL/GenBank/DDBJ whole genome shotgun (WGS) entry which is preliminary data.</text>
</comment>
<keyword evidence="1" id="KW-1133">Transmembrane helix</keyword>
<dbReference type="Pfam" id="PF13400">
    <property type="entry name" value="Tad"/>
    <property type="match status" value="1"/>
</dbReference>
<dbReference type="Gene3D" id="3.40.50.410">
    <property type="entry name" value="von Willebrand factor, type A domain"/>
    <property type="match status" value="1"/>
</dbReference>
<keyword evidence="1" id="KW-0812">Transmembrane</keyword>
<evidence type="ECO:0000259" key="2">
    <source>
        <dbReference type="Pfam" id="PF13400"/>
    </source>
</evidence>